<organism evidence="1 2">
    <name type="scientific">Cuscuta australis</name>
    <dbReference type="NCBI Taxonomy" id="267555"/>
    <lineage>
        <taxon>Eukaryota</taxon>
        <taxon>Viridiplantae</taxon>
        <taxon>Streptophyta</taxon>
        <taxon>Embryophyta</taxon>
        <taxon>Tracheophyta</taxon>
        <taxon>Spermatophyta</taxon>
        <taxon>Magnoliopsida</taxon>
        <taxon>eudicotyledons</taxon>
        <taxon>Gunneridae</taxon>
        <taxon>Pentapetalae</taxon>
        <taxon>asterids</taxon>
        <taxon>lamiids</taxon>
        <taxon>Solanales</taxon>
        <taxon>Convolvulaceae</taxon>
        <taxon>Cuscuteae</taxon>
        <taxon>Cuscuta</taxon>
        <taxon>Cuscuta subgen. Grammica</taxon>
        <taxon>Cuscuta sect. Cleistogrammica</taxon>
    </lineage>
</organism>
<sequence length="72" mass="8179">MGTQTSEGLHLYPAIHRYARLKHSNPERNSTAQAISSCCLVDRCRGFRLAICLFIFRKPNPSTILQVPLEIH</sequence>
<accession>A0A328DG73</accession>
<protein>
    <submittedName>
        <fullName evidence="1">Uncharacterized protein</fullName>
    </submittedName>
</protein>
<proteinExistence type="predicted"/>
<gene>
    <name evidence="1" type="ORF">DM860_011783</name>
</gene>
<dbReference type="Proteomes" id="UP000249390">
    <property type="component" value="Unassembled WGS sequence"/>
</dbReference>
<reference evidence="1 2" key="1">
    <citation type="submission" date="2018-06" db="EMBL/GenBank/DDBJ databases">
        <title>The Genome of Cuscuta australis (Dodder) Provides Insight into the Evolution of Plant Parasitism.</title>
        <authorList>
            <person name="Liu H."/>
        </authorList>
    </citation>
    <scope>NUCLEOTIDE SEQUENCE [LARGE SCALE GENOMIC DNA]</scope>
    <source>
        <strain evidence="2">cv. Yunnan</strain>
        <tissue evidence="1">Vines</tissue>
    </source>
</reference>
<evidence type="ECO:0000313" key="1">
    <source>
        <dbReference type="EMBL" id="RAL44506.1"/>
    </source>
</evidence>
<evidence type="ECO:0000313" key="2">
    <source>
        <dbReference type="Proteomes" id="UP000249390"/>
    </source>
</evidence>
<comment type="caution">
    <text evidence="1">The sequence shown here is derived from an EMBL/GenBank/DDBJ whole genome shotgun (WGS) entry which is preliminary data.</text>
</comment>
<dbReference type="AlphaFoldDB" id="A0A328DG73"/>
<keyword evidence="2" id="KW-1185">Reference proteome</keyword>
<name>A0A328DG73_9ASTE</name>
<dbReference type="EMBL" id="NQVE01000143">
    <property type="protein sequence ID" value="RAL44506.1"/>
    <property type="molecule type" value="Genomic_DNA"/>
</dbReference>